<keyword evidence="13" id="KW-1185">Reference proteome</keyword>
<feature type="transmembrane region" description="Helical" evidence="11">
    <location>
        <begin position="33"/>
        <end position="55"/>
    </location>
</feature>
<protein>
    <recommendedName>
        <fullName evidence="9">BOS complex subunit TMEM147</fullName>
    </recommendedName>
    <alternativeName>
        <fullName evidence="10">Transmembrane protein 147</fullName>
    </alternativeName>
</protein>
<feature type="transmembrane region" description="Helical" evidence="11">
    <location>
        <begin position="62"/>
        <end position="84"/>
    </location>
</feature>
<keyword evidence="4 11" id="KW-0812">Transmembrane</keyword>
<reference evidence="12 13" key="1">
    <citation type="submission" date="2016-10" db="EMBL/GenBank/DDBJ databases">
        <authorList>
            <person name="Cai Z."/>
        </authorList>
    </citation>
    <scope>NUCLEOTIDE SEQUENCE [LARGE SCALE GENOMIC DNA]</scope>
</reference>
<dbReference type="STRING" id="3088.A0A383WM19"/>
<keyword evidence="7 11" id="KW-0472">Membrane</keyword>
<feature type="transmembrane region" description="Helical" evidence="11">
    <location>
        <begin position="104"/>
        <end position="124"/>
    </location>
</feature>
<dbReference type="AlphaFoldDB" id="A0A383WM19"/>
<feature type="transmembrane region" description="Helical" evidence="11">
    <location>
        <begin position="164"/>
        <end position="187"/>
    </location>
</feature>
<evidence type="ECO:0000256" key="11">
    <source>
        <dbReference type="SAM" id="Phobius"/>
    </source>
</evidence>
<accession>A0A383WM19</accession>
<evidence type="ECO:0000256" key="8">
    <source>
        <dbReference type="ARBA" id="ARBA00034739"/>
    </source>
</evidence>
<evidence type="ECO:0000256" key="1">
    <source>
        <dbReference type="ARBA" id="ARBA00004477"/>
    </source>
</evidence>
<keyword evidence="6 11" id="KW-1133">Transmembrane helix</keyword>
<dbReference type="Proteomes" id="UP000256970">
    <property type="component" value="Unassembled WGS sequence"/>
</dbReference>
<sequence length="225" mass="23560">MLRVLNCVALCIFPHFIYYYATPLSEYEALTSTSYGALAAVGTALVKGCLTALFVPAGSDNVFLRVSIAAAISGADVVGLWYALTKLPHRNISNSHKFQAVALGWAFACALLFQLAPILAAFLGSPDFSFSHVLGAVTANIHLAHMLSMACAGVLFWSKRAKPAGLLAVLRLVVVAHAVTPAAISVLADLGRVSSAQSVLLQAGSSGLLAACSWWLWQQGSAKAA</sequence>
<name>A0A383WM19_TETOB</name>
<evidence type="ECO:0000256" key="4">
    <source>
        <dbReference type="ARBA" id="ARBA00022692"/>
    </source>
</evidence>
<comment type="subcellular location">
    <subcellularLocation>
        <location evidence="2">Cell membrane</location>
        <topology evidence="2">Multi-pass membrane protein</topology>
    </subcellularLocation>
    <subcellularLocation>
        <location evidence="1">Endoplasmic reticulum membrane</location>
        <topology evidence="1">Multi-pass membrane protein</topology>
    </subcellularLocation>
</comment>
<feature type="transmembrane region" description="Helical" evidence="11">
    <location>
        <begin position="5"/>
        <end position="21"/>
    </location>
</feature>
<proteinExistence type="inferred from homology"/>
<dbReference type="InterPro" id="IPR019164">
    <property type="entry name" value="TMEM147"/>
</dbReference>
<dbReference type="Pfam" id="PF09767">
    <property type="entry name" value="DUF2053"/>
    <property type="match status" value="1"/>
</dbReference>
<organism evidence="12 13">
    <name type="scientific">Tetradesmus obliquus</name>
    <name type="common">Green alga</name>
    <name type="synonym">Acutodesmus obliquus</name>
    <dbReference type="NCBI Taxonomy" id="3088"/>
    <lineage>
        <taxon>Eukaryota</taxon>
        <taxon>Viridiplantae</taxon>
        <taxon>Chlorophyta</taxon>
        <taxon>core chlorophytes</taxon>
        <taxon>Chlorophyceae</taxon>
        <taxon>CS clade</taxon>
        <taxon>Sphaeropleales</taxon>
        <taxon>Scenedesmaceae</taxon>
        <taxon>Tetradesmus</taxon>
    </lineage>
</organism>
<dbReference type="PANTHER" id="PTHR12869:SF0">
    <property type="entry name" value="BOS COMPLEX SUBUNIT TMEM147"/>
    <property type="match status" value="1"/>
</dbReference>
<feature type="transmembrane region" description="Helical" evidence="11">
    <location>
        <begin position="136"/>
        <end position="158"/>
    </location>
</feature>
<dbReference type="GO" id="GO:0005886">
    <property type="term" value="C:plasma membrane"/>
    <property type="evidence" value="ECO:0007669"/>
    <property type="project" value="UniProtKB-SubCell"/>
</dbReference>
<evidence type="ECO:0000256" key="3">
    <source>
        <dbReference type="ARBA" id="ARBA00022475"/>
    </source>
</evidence>
<evidence type="ECO:0000256" key="2">
    <source>
        <dbReference type="ARBA" id="ARBA00004651"/>
    </source>
</evidence>
<evidence type="ECO:0000313" key="12">
    <source>
        <dbReference type="EMBL" id="SZX78495.1"/>
    </source>
</evidence>
<dbReference type="PANTHER" id="PTHR12869">
    <property type="entry name" value="SMALL SEVEN TRANSMEMBRANE DOMAIN-CONTAINING PROTEIN"/>
    <property type="match status" value="1"/>
</dbReference>
<evidence type="ECO:0000256" key="10">
    <source>
        <dbReference type="ARBA" id="ARBA00034899"/>
    </source>
</evidence>
<evidence type="ECO:0000313" key="13">
    <source>
        <dbReference type="Proteomes" id="UP000256970"/>
    </source>
</evidence>
<comment type="similarity">
    <text evidence="8">Belongs to the TMEM147 family.</text>
</comment>
<gene>
    <name evidence="12" type="ORF">BQ4739_LOCUS18773</name>
</gene>
<dbReference type="EMBL" id="FNXT01001323">
    <property type="protein sequence ID" value="SZX78495.1"/>
    <property type="molecule type" value="Genomic_DNA"/>
</dbReference>
<evidence type="ECO:0000256" key="5">
    <source>
        <dbReference type="ARBA" id="ARBA00022824"/>
    </source>
</evidence>
<evidence type="ECO:0000256" key="7">
    <source>
        <dbReference type="ARBA" id="ARBA00023136"/>
    </source>
</evidence>
<evidence type="ECO:0000256" key="9">
    <source>
        <dbReference type="ARBA" id="ARBA00034846"/>
    </source>
</evidence>
<dbReference type="GO" id="GO:0005789">
    <property type="term" value="C:endoplasmic reticulum membrane"/>
    <property type="evidence" value="ECO:0007669"/>
    <property type="project" value="UniProtKB-SubCell"/>
</dbReference>
<keyword evidence="3" id="KW-1003">Cell membrane</keyword>
<feature type="transmembrane region" description="Helical" evidence="11">
    <location>
        <begin position="199"/>
        <end position="217"/>
    </location>
</feature>
<evidence type="ECO:0000256" key="6">
    <source>
        <dbReference type="ARBA" id="ARBA00022989"/>
    </source>
</evidence>
<keyword evidence="5" id="KW-0256">Endoplasmic reticulum</keyword>